<dbReference type="SUPFAM" id="SSF47384">
    <property type="entry name" value="Homodimeric domain of signal transducing histidine kinase"/>
    <property type="match status" value="1"/>
</dbReference>
<evidence type="ECO:0000256" key="13">
    <source>
        <dbReference type="ARBA" id="ARBA00023136"/>
    </source>
</evidence>
<evidence type="ECO:0000256" key="3">
    <source>
        <dbReference type="ARBA" id="ARBA00004236"/>
    </source>
</evidence>
<evidence type="ECO:0000256" key="11">
    <source>
        <dbReference type="ARBA" id="ARBA00022989"/>
    </source>
</evidence>
<dbReference type="SMART" id="SM00086">
    <property type="entry name" value="PAC"/>
    <property type="match status" value="2"/>
</dbReference>
<keyword evidence="7" id="KW-0812">Transmembrane</keyword>
<dbReference type="EC" id="2.7.13.3" evidence="4"/>
<comment type="caution">
    <text evidence="20">The sequence shown here is derived from an EMBL/GenBank/DDBJ whole genome shotgun (WGS) entry which is preliminary data.</text>
</comment>
<dbReference type="InterPro" id="IPR003661">
    <property type="entry name" value="HisK_dim/P_dom"/>
</dbReference>
<dbReference type="InterPro" id="IPR003594">
    <property type="entry name" value="HATPase_dom"/>
</dbReference>
<evidence type="ECO:0000313" key="20">
    <source>
        <dbReference type="EMBL" id="GIH76750.1"/>
    </source>
</evidence>
<dbReference type="PROSITE" id="PS50113">
    <property type="entry name" value="PAC"/>
    <property type="match status" value="1"/>
</dbReference>
<keyword evidence="21" id="KW-1185">Reference proteome</keyword>
<dbReference type="PANTHER" id="PTHR42878">
    <property type="entry name" value="TWO-COMPONENT HISTIDINE KINASE"/>
    <property type="match status" value="1"/>
</dbReference>
<dbReference type="PRINTS" id="PR00344">
    <property type="entry name" value="BCTRLSENSOR"/>
</dbReference>
<keyword evidence="12" id="KW-0902">Two-component regulatory system</keyword>
<dbReference type="SMART" id="SM00388">
    <property type="entry name" value="HisKA"/>
    <property type="match status" value="1"/>
</dbReference>
<dbReference type="GO" id="GO:0005886">
    <property type="term" value="C:plasma membrane"/>
    <property type="evidence" value="ECO:0007669"/>
    <property type="project" value="UniProtKB-SubCell"/>
</dbReference>
<feature type="domain" description="CHASE" evidence="19">
    <location>
        <begin position="164"/>
        <end position="261"/>
    </location>
</feature>
<dbReference type="InterPro" id="IPR004358">
    <property type="entry name" value="Sig_transdc_His_kin-like_C"/>
</dbReference>
<feature type="coiled-coil region" evidence="15">
    <location>
        <begin position="509"/>
        <end position="536"/>
    </location>
</feature>
<dbReference type="GO" id="GO:0000156">
    <property type="term" value="F:phosphorelay response regulator activity"/>
    <property type="evidence" value="ECO:0007669"/>
    <property type="project" value="TreeGrafter"/>
</dbReference>
<name>A0A8J3RLC0_9ACTN</name>
<dbReference type="Gene3D" id="3.30.450.20">
    <property type="entry name" value="PAS domain"/>
    <property type="match status" value="2"/>
</dbReference>
<keyword evidence="9" id="KW-0418">Kinase</keyword>
<evidence type="ECO:0000256" key="8">
    <source>
        <dbReference type="ARBA" id="ARBA00022741"/>
    </source>
</evidence>
<dbReference type="InterPro" id="IPR035965">
    <property type="entry name" value="PAS-like_dom_sf"/>
</dbReference>
<evidence type="ECO:0000256" key="15">
    <source>
        <dbReference type="SAM" id="Coils"/>
    </source>
</evidence>
<keyword evidence="5" id="KW-0597">Phosphoprotein</keyword>
<keyword evidence="8" id="KW-0547">Nucleotide-binding</keyword>
<dbReference type="GO" id="GO:0005524">
    <property type="term" value="F:ATP binding"/>
    <property type="evidence" value="ECO:0007669"/>
    <property type="project" value="UniProtKB-KW"/>
</dbReference>
<keyword evidence="11" id="KW-1133">Transmembrane helix</keyword>
<keyword evidence="10" id="KW-0067">ATP-binding</keyword>
<evidence type="ECO:0000256" key="14">
    <source>
        <dbReference type="ARBA" id="ARBA00039401"/>
    </source>
</evidence>
<reference evidence="20 21" key="1">
    <citation type="submission" date="2021-01" db="EMBL/GenBank/DDBJ databases">
        <title>Whole genome shotgun sequence of Planobispora longispora NBRC 13918.</title>
        <authorList>
            <person name="Komaki H."/>
            <person name="Tamura T."/>
        </authorList>
    </citation>
    <scope>NUCLEOTIDE SEQUENCE [LARGE SCALE GENOMIC DNA]</scope>
    <source>
        <strain evidence="20 21">NBRC 13918</strain>
    </source>
</reference>
<dbReference type="SUPFAM" id="SSF55785">
    <property type="entry name" value="PYP-like sensor domain (PAS domain)"/>
    <property type="match status" value="2"/>
</dbReference>
<dbReference type="Gene3D" id="1.10.287.130">
    <property type="match status" value="1"/>
</dbReference>
<dbReference type="InterPro" id="IPR000700">
    <property type="entry name" value="PAS-assoc_C"/>
</dbReference>
<sequence>MWNVIKGETGRAVRSAGVLAVLAALLVAIVGTALSIGAGTALRTVQQRAADQAMDRRMELACSAVAAETGRYVDTMRMIAASAGSMRPLTRTAFAQTVRPLEQMGLTGATSIAFMVAATDEQIPRLRAVWRDRGVADLGQGVVGPQHGQGHENENEHEHVFSVFSHPLAGLTAAEGTGSSLPQAAAQALVEARHSGQVTVSDTYLPSRDTQLPPHRQQRSFVLVAPVYGPLADTGAAQSFLGWMLMEVRGQDFIGATLQHVIHGSADVQLRAHHADGTDVTVTTLEAAGDDPRDLQRGGQVRVAQRHWHLRIAATSAYLPETNSALPAAVTAAGIAASVLLALLAFTLAGSRARARAQVVEATTELRAAEQAARRQAALLTAVLDSVSDGVSVVDEHGAFLLHNPAAKSILGVTSTSDRIGSWQRHYGIFTPDGEDPFPTEQMPLVRALAGESAEQVPMMVRNLAHSDGVIISVSARPLDAASGQAGAVAVFHDITAVREREAKLAATSAALHEELAQHEADQAELRAARDELVAQKAYLNQIMDAINVAVMTVGTDGRLVHGNRVARVVLPPGEAPTVAEIAMKLNMTHPDGAPMPIEETPLVRALRGEKVNNMEALVTVHDGTRRAVAVHARPLHRTDGQVVGAVASSFDITALREREAELSAFAGIVAHDLKRPLAAVRGFAELVHESLADQTGLDEQVRHLERAMAATGRMSRLIDDLLTYATARDAPLLLAPVRLDTLMRELVDEHLTAVSADPSALIPQVYVGSLPNVRADVALIRQLLDNLIGNAIKYTPPGRAARVDITAHSAGDGWVRLEVADRGIGIPPGEHQAIFASFHRVATAYSGTGLGLAICQRIVERHGGTIAAGDNPGGGARFSITLPAASVGVEQAA</sequence>
<dbReference type="GO" id="GO:0000155">
    <property type="term" value="F:phosphorelay sensor kinase activity"/>
    <property type="evidence" value="ECO:0007669"/>
    <property type="project" value="InterPro"/>
</dbReference>
<keyword evidence="13" id="KW-0472">Membrane</keyword>
<evidence type="ECO:0000313" key="21">
    <source>
        <dbReference type="Proteomes" id="UP000616724"/>
    </source>
</evidence>
<dbReference type="GO" id="GO:0030295">
    <property type="term" value="F:protein kinase activator activity"/>
    <property type="evidence" value="ECO:0007669"/>
    <property type="project" value="TreeGrafter"/>
</dbReference>
<dbReference type="CDD" id="cd00082">
    <property type="entry name" value="HisKA"/>
    <property type="match status" value="1"/>
</dbReference>
<keyword evidence="15" id="KW-0175">Coiled coil</keyword>
<dbReference type="InterPro" id="IPR013656">
    <property type="entry name" value="PAS_4"/>
</dbReference>
<dbReference type="SMART" id="SM00387">
    <property type="entry name" value="HATPase_c"/>
    <property type="match status" value="1"/>
</dbReference>
<evidence type="ECO:0000256" key="1">
    <source>
        <dbReference type="ARBA" id="ARBA00000085"/>
    </source>
</evidence>
<evidence type="ECO:0000259" key="17">
    <source>
        <dbReference type="PROSITE" id="PS50112"/>
    </source>
</evidence>
<comment type="subcellular location">
    <subcellularLocation>
        <location evidence="3">Cell membrane</location>
    </subcellularLocation>
    <subcellularLocation>
        <location evidence="2">Membrane</location>
        <topology evidence="2">Multi-pass membrane protein</topology>
    </subcellularLocation>
</comment>
<dbReference type="InterPro" id="IPR036890">
    <property type="entry name" value="HATPase_C_sf"/>
</dbReference>
<evidence type="ECO:0000256" key="6">
    <source>
        <dbReference type="ARBA" id="ARBA00022679"/>
    </source>
</evidence>
<evidence type="ECO:0000259" key="16">
    <source>
        <dbReference type="PROSITE" id="PS50109"/>
    </source>
</evidence>
<dbReference type="GO" id="GO:0007234">
    <property type="term" value="P:osmosensory signaling via phosphorelay pathway"/>
    <property type="evidence" value="ECO:0007669"/>
    <property type="project" value="TreeGrafter"/>
</dbReference>
<evidence type="ECO:0000256" key="7">
    <source>
        <dbReference type="ARBA" id="ARBA00022692"/>
    </source>
</evidence>
<dbReference type="RefSeq" id="WP_377266321.1">
    <property type="nucleotide sequence ID" value="NZ_JBHMBU010000014.1"/>
</dbReference>
<dbReference type="AlphaFoldDB" id="A0A8J3RLC0"/>
<gene>
    <name evidence="20" type="ORF">Plo01_31790</name>
</gene>
<evidence type="ECO:0000259" key="19">
    <source>
        <dbReference type="PROSITE" id="PS50839"/>
    </source>
</evidence>
<dbReference type="Proteomes" id="UP000616724">
    <property type="component" value="Unassembled WGS sequence"/>
</dbReference>
<dbReference type="InterPro" id="IPR006189">
    <property type="entry name" value="CHASE_dom"/>
</dbReference>
<evidence type="ECO:0000256" key="5">
    <source>
        <dbReference type="ARBA" id="ARBA00022553"/>
    </source>
</evidence>
<feature type="domain" description="Histidine kinase" evidence="16">
    <location>
        <begin position="669"/>
        <end position="887"/>
    </location>
</feature>
<evidence type="ECO:0000259" key="18">
    <source>
        <dbReference type="PROSITE" id="PS50113"/>
    </source>
</evidence>
<dbReference type="Pfam" id="PF03924">
    <property type="entry name" value="CHASE"/>
    <property type="match status" value="1"/>
</dbReference>
<dbReference type="PROSITE" id="PS50109">
    <property type="entry name" value="HIS_KIN"/>
    <property type="match status" value="1"/>
</dbReference>
<dbReference type="InterPro" id="IPR005467">
    <property type="entry name" value="His_kinase_dom"/>
</dbReference>
<dbReference type="PROSITE" id="PS50839">
    <property type="entry name" value="CHASE"/>
    <property type="match status" value="1"/>
</dbReference>
<evidence type="ECO:0000256" key="12">
    <source>
        <dbReference type="ARBA" id="ARBA00023012"/>
    </source>
</evidence>
<dbReference type="EMBL" id="BOOH01000023">
    <property type="protein sequence ID" value="GIH76750.1"/>
    <property type="molecule type" value="Genomic_DNA"/>
</dbReference>
<dbReference type="Pfam" id="PF08448">
    <property type="entry name" value="PAS_4"/>
    <property type="match status" value="2"/>
</dbReference>
<feature type="domain" description="PAS" evidence="17">
    <location>
        <begin position="376"/>
        <end position="414"/>
    </location>
</feature>
<evidence type="ECO:0000256" key="9">
    <source>
        <dbReference type="ARBA" id="ARBA00022777"/>
    </source>
</evidence>
<dbReference type="InterPro" id="IPR036097">
    <property type="entry name" value="HisK_dim/P_sf"/>
</dbReference>
<dbReference type="Pfam" id="PF02518">
    <property type="entry name" value="HATPase_c"/>
    <property type="match status" value="1"/>
</dbReference>
<evidence type="ECO:0000256" key="10">
    <source>
        <dbReference type="ARBA" id="ARBA00022840"/>
    </source>
</evidence>
<dbReference type="InterPro" id="IPR050351">
    <property type="entry name" value="BphY/WalK/GraS-like"/>
</dbReference>
<dbReference type="SUPFAM" id="SSF55874">
    <property type="entry name" value="ATPase domain of HSP90 chaperone/DNA topoisomerase II/histidine kinase"/>
    <property type="match status" value="1"/>
</dbReference>
<evidence type="ECO:0000256" key="4">
    <source>
        <dbReference type="ARBA" id="ARBA00012438"/>
    </source>
</evidence>
<protein>
    <recommendedName>
        <fullName evidence="14">Sensor-like histidine kinase SenX3</fullName>
        <ecNumber evidence="4">2.7.13.3</ecNumber>
    </recommendedName>
</protein>
<dbReference type="NCBIfam" id="TIGR00229">
    <property type="entry name" value="sensory_box"/>
    <property type="match status" value="1"/>
</dbReference>
<comment type="catalytic activity">
    <reaction evidence="1">
        <text>ATP + protein L-histidine = ADP + protein N-phospho-L-histidine.</text>
        <dbReference type="EC" id="2.7.13.3"/>
    </reaction>
</comment>
<dbReference type="Pfam" id="PF00512">
    <property type="entry name" value="HisKA"/>
    <property type="match status" value="1"/>
</dbReference>
<evidence type="ECO:0000256" key="2">
    <source>
        <dbReference type="ARBA" id="ARBA00004141"/>
    </source>
</evidence>
<keyword evidence="6" id="KW-0808">Transferase</keyword>
<dbReference type="CDD" id="cd00075">
    <property type="entry name" value="HATPase"/>
    <property type="match status" value="1"/>
</dbReference>
<feature type="domain" description="PAC" evidence="18">
    <location>
        <begin position="613"/>
        <end position="665"/>
    </location>
</feature>
<dbReference type="InterPro" id="IPR001610">
    <property type="entry name" value="PAC"/>
</dbReference>
<dbReference type="PROSITE" id="PS50112">
    <property type="entry name" value="PAS"/>
    <property type="match status" value="1"/>
</dbReference>
<organism evidence="20 21">
    <name type="scientific">Planobispora longispora</name>
    <dbReference type="NCBI Taxonomy" id="28887"/>
    <lineage>
        <taxon>Bacteria</taxon>
        <taxon>Bacillati</taxon>
        <taxon>Actinomycetota</taxon>
        <taxon>Actinomycetes</taxon>
        <taxon>Streptosporangiales</taxon>
        <taxon>Streptosporangiaceae</taxon>
        <taxon>Planobispora</taxon>
    </lineage>
</organism>
<dbReference type="Gene3D" id="3.30.565.10">
    <property type="entry name" value="Histidine kinase-like ATPase, C-terminal domain"/>
    <property type="match status" value="1"/>
</dbReference>
<proteinExistence type="predicted"/>
<accession>A0A8J3RLC0</accession>
<dbReference type="PANTHER" id="PTHR42878:SF7">
    <property type="entry name" value="SENSOR HISTIDINE KINASE GLRK"/>
    <property type="match status" value="1"/>
</dbReference>
<dbReference type="InterPro" id="IPR000014">
    <property type="entry name" value="PAS"/>
</dbReference>